<dbReference type="Gene3D" id="1.10.8.710">
    <property type="match status" value="1"/>
</dbReference>
<dbReference type="InterPro" id="IPR041466">
    <property type="entry name" value="Dynein_AAA5_ext"/>
</dbReference>
<organism evidence="6 7">
    <name type="scientific">Strigomonas culicis</name>
    <dbReference type="NCBI Taxonomy" id="28005"/>
    <lineage>
        <taxon>Eukaryota</taxon>
        <taxon>Discoba</taxon>
        <taxon>Euglenozoa</taxon>
        <taxon>Kinetoplastea</taxon>
        <taxon>Metakinetoplastina</taxon>
        <taxon>Trypanosomatida</taxon>
        <taxon>Trypanosomatidae</taxon>
        <taxon>Strigomonadinae</taxon>
        <taxon>Strigomonas</taxon>
    </lineage>
</organism>
<dbReference type="Gene3D" id="3.40.50.300">
    <property type="entry name" value="P-loop containing nucleotide triphosphate hydrolases"/>
    <property type="match status" value="3"/>
</dbReference>
<dbReference type="Gene3D" id="1.20.920.30">
    <property type="match status" value="1"/>
</dbReference>
<dbReference type="Gene3D" id="1.10.287.2620">
    <property type="match status" value="1"/>
</dbReference>
<proteinExistence type="inferred from homology"/>
<feature type="domain" description="Dynein heavy chain AAA 5 extension" evidence="5">
    <location>
        <begin position="1730"/>
        <end position="1872"/>
    </location>
</feature>
<evidence type="ECO:0000313" key="7">
    <source>
        <dbReference type="Proteomes" id="UP000015354"/>
    </source>
</evidence>
<dbReference type="GO" id="GO:0030286">
    <property type="term" value="C:dynein complex"/>
    <property type="evidence" value="ECO:0007669"/>
    <property type="project" value="InterPro"/>
</dbReference>
<feature type="domain" description="Dynein heavy chain linker" evidence="3">
    <location>
        <begin position="698"/>
        <end position="1097"/>
    </location>
</feature>
<dbReference type="FunFam" id="3.20.180.20:FF:000005">
    <property type="entry name" value="Dynein heavy chain, putative"/>
    <property type="match status" value="1"/>
</dbReference>
<dbReference type="Gene3D" id="1.20.58.1120">
    <property type="match status" value="1"/>
</dbReference>
<dbReference type="OrthoDB" id="447173at2759"/>
<accession>S9VL95</accession>
<evidence type="ECO:0000259" key="4">
    <source>
        <dbReference type="Pfam" id="PF12774"/>
    </source>
</evidence>
<dbReference type="Gene3D" id="3.20.180.20">
    <property type="entry name" value="Dynein heavy chain, N-terminal domain 2"/>
    <property type="match status" value="1"/>
</dbReference>
<name>S9VL95_9TRYP</name>
<feature type="coiled-coil region" evidence="2">
    <location>
        <begin position="976"/>
        <end position="1003"/>
    </location>
</feature>
<dbReference type="FunFam" id="1.20.58.1120:FF:000001">
    <property type="entry name" value="dynein heavy chain 2, axonemal"/>
    <property type="match status" value="1"/>
</dbReference>
<dbReference type="GO" id="GO:0045505">
    <property type="term" value="F:dynein intermediate chain binding"/>
    <property type="evidence" value="ECO:0007669"/>
    <property type="project" value="InterPro"/>
</dbReference>
<evidence type="ECO:0000259" key="3">
    <source>
        <dbReference type="Pfam" id="PF08393"/>
    </source>
</evidence>
<dbReference type="FunFam" id="3.40.50.300:FF:000063">
    <property type="entry name" value="dynein heavy chain 6, axonemal"/>
    <property type="match status" value="1"/>
</dbReference>
<gene>
    <name evidence="6" type="ORF">STCU_05427</name>
</gene>
<dbReference type="InterPro" id="IPR013602">
    <property type="entry name" value="Dynein_heavy_linker"/>
</dbReference>
<dbReference type="InterPro" id="IPR027417">
    <property type="entry name" value="P-loop_NTPase"/>
</dbReference>
<evidence type="ECO:0000256" key="1">
    <source>
        <dbReference type="ARBA" id="ARBA00008887"/>
    </source>
</evidence>
<protein>
    <submittedName>
        <fullName evidence="6">Dynein heavy chain, axonemal</fullName>
    </submittedName>
</protein>
<keyword evidence="7" id="KW-1185">Reference proteome</keyword>
<dbReference type="InterPro" id="IPR042222">
    <property type="entry name" value="Dynein_2_N"/>
</dbReference>
<reference evidence="6 7" key="1">
    <citation type="journal article" date="2013" name="PLoS ONE">
        <title>Predicting the Proteins of Angomonas deanei, Strigomonas culicis and Their Respective Endosymbionts Reveals New Aspects of the Trypanosomatidae Family.</title>
        <authorList>
            <person name="Motta M.C."/>
            <person name="Martins A.C."/>
            <person name="de Souza S.S."/>
            <person name="Catta-Preta C.M."/>
            <person name="Silva R."/>
            <person name="Klein C.C."/>
            <person name="de Almeida L.G."/>
            <person name="de Lima Cunha O."/>
            <person name="Ciapina L.P."/>
            <person name="Brocchi M."/>
            <person name="Colabardini A.C."/>
            <person name="de Araujo Lima B."/>
            <person name="Machado C.R."/>
            <person name="de Almeida Soares C.M."/>
            <person name="Probst C.M."/>
            <person name="de Menezes C.B."/>
            <person name="Thompson C.E."/>
            <person name="Bartholomeu D.C."/>
            <person name="Gradia D.F."/>
            <person name="Pavoni D.P."/>
            <person name="Grisard E.C."/>
            <person name="Fantinatti-Garboggini F."/>
            <person name="Marchini F.K."/>
            <person name="Rodrigues-Luiz G.F."/>
            <person name="Wagner G."/>
            <person name="Goldman G.H."/>
            <person name="Fietto J.L."/>
            <person name="Elias M.C."/>
            <person name="Goldman M.H."/>
            <person name="Sagot M.F."/>
            <person name="Pereira M."/>
            <person name="Stoco P.H."/>
            <person name="de Mendonca-Neto R.P."/>
            <person name="Teixeira S.M."/>
            <person name="Maciel T.E."/>
            <person name="de Oliveira Mendes T.A."/>
            <person name="Urmenyi T.P."/>
            <person name="de Souza W."/>
            <person name="Schenkman S."/>
            <person name="de Vasconcelos A.T."/>
        </authorList>
    </citation>
    <scope>NUCLEOTIDE SEQUENCE [LARGE SCALE GENOMIC DNA]</scope>
</reference>
<evidence type="ECO:0000313" key="6">
    <source>
        <dbReference type="EMBL" id="EPY27911.1"/>
    </source>
</evidence>
<dbReference type="PANTHER" id="PTHR45703:SF28">
    <property type="entry name" value="DYNEINS HEAVY CHAIN"/>
    <property type="match status" value="1"/>
</dbReference>
<dbReference type="InterPro" id="IPR035699">
    <property type="entry name" value="AAA_6"/>
</dbReference>
<feature type="domain" description="Dynein heavy chain hydrolytic ATP-binding dynein motor region" evidence="4">
    <location>
        <begin position="1228"/>
        <end position="1554"/>
    </location>
</feature>
<keyword evidence="2" id="KW-0175">Coiled coil</keyword>
<dbReference type="Gene3D" id="1.10.472.130">
    <property type="match status" value="1"/>
</dbReference>
<dbReference type="GO" id="GO:0051959">
    <property type="term" value="F:dynein light intermediate chain binding"/>
    <property type="evidence" value="ECO:0007669"/>
    <property type="project" value="InterPro"/>
</dbReference>
<sequence length="2158" mass="246294">MWGPTTASGKEIVKLPRIFVRLLAEDPIVYVQRLANAHQQREKAMAWIRYRLCCDAMPVEGLDSLDSGMSERLVQLGTGIPQLTEAEFPHVRERARKLIEEITLEWRRSHNRILLQGRMKEDNAVLRMVARTTRMNLEELTKGPNVAIMRTENSDPSTVIETELGEFNFEERESAFSFATYFTQPEVVTALTGVRRECMKVLEGSLFDLPRERQMPLETFCKRQTDHITSVGEYLKGEWLQSICEMISKSFTSAGKGWLNVKESKQDIYEMSKLKKFFTTVKFMMEDTLFQLVYTSLQAFKEFFEETCDFTVHVEDMNCVKNSWPGSDADDFVEKQPLFTIGLIESGDHFAYSISYKDFEETIVSLFNAAISCTEAIPQVERYVMSQYFWRRDGDGPYLDSVRQDEEHVRELREHVRGALHNAQEPLQRYLNTFDELLPLVRLDKNQFITDYGHGEHSLEEMKEEILKHLKAKKAVAERIPPFLTVGNFVVDCQSFRLLMAKKEEDLAKLVMQLISKLSKARSVSIRDAFNNIAKTIEKDPQTPEKLFALYSYIESATEEVNELVQSIEEVRQNYAILESFQFELTDEESRTKWEAVGWPRQLALHTTAVKKKLEKTQEELHSSLQKEQEEFSKRVEHLQRVIATFSKYTDAAEADKVAVEVKKHNIEVRQCIETARSINNDQRLFADRLTDYRNVFELDREFKPYSDLWLTTYTWQESYRRWHTDAFDTLDPDEIEATVNASAKTMATLTKTFKDKTTTLRIVEEMRDKIDAFKPWVPIVTSVRHQGMKDRHWTGLSEKLNMRLVPGETVLLLEDCAPLLAHSAEVTSFCEVAAKESQIEKSLKDMRAKWEGKMFIVEPYKESGTFILKDTFEIVELLDEHLNLTQQLQFSPFKKFFEEEITDWERSLNLMSDVLEQWMECQRAWRYLEPIFNSDDIATQLPKLTKFFEKVDKTWRRIMGNVNAQPNVLEFCIGTNKLLDQLREANRTLEEVQRGLNDYLSDKRQTFPRFYFLSDEELLDILSQSKEVRRIDGNISKLFEFINRLEWNDASQIIGYHSVEGEHIPAVAPLTLEGNVEIWLQEVEKLMKAAVHNQIRLSYEAYLKTERSKWVLDWPAQVVIAVAQVFWTQGCEESLTQKGNVDAFYDLLDKQLFELVDVVQSPLSSVQQINMGALITIEVHAKDTVHNLKTMGVSNIQSFEWMKQLRFYFDHSDHFCHIRQVDAHFIYGGEYLGNTGRLVVTPLTDRIYLTLTGALALCLGGAPAGPAGTGKTETTKDLAKALAKQCVVFNCQEGMTYLSMAKFFKGLAWTGAWACFDEFNRIDVEVLSVVAQQVTDLQQACLTKQYRILFEGSDILVDPTHAVFITMNPGYAGRTELPDNLKVLFRPVACMVPDYAMIGEIRLFSYGYKKARALAQKMVMTFKLSSEQLSSQDHYDFGMRAVNTVISAAGLNKRENPNEDEDVLLLRALRDSNVPKFLKDDIVLFEGIISDLFPGTDLPQTDYGRIVASLEADIVKRALQPVPAFVQKCLQLYDVTTLRHGLMLVGPTGGGKTTAFTSLQNALTDCAAKQASGEDMGAREFMKVYTHICNPKAVTMDQLYGAYDENGEWKDGILCILFRRAAKYGDEGNQMGKHWVLFDGPVDALWIESMNTVLDENKKLCLVSGEIIQMNRDMVMMFEVEDLAVASPATVSRCGMIYLDPDTCVPTSASVETWAATLPKELNSHAEHLKDLANTYLDELARFVGDSLREYVASTHSGLVESFFRMMQGYFRSFESPKSMPHLPPERQAVLDEAITPLFFFSLVWSVGATCDDASRVLFSDKLVAMAQTHDHMMYLPVLEENTSSNLYDYCYQYNAVPEEEQEPASWVHWRELRPAFEIPRGTKFDNIIVPTVDNTRQLYVLRHLLNEKVNVAAVGPTGTGKSVQVSKLVVGGGMPSNFLGLTFTFSAQTKSTLLQESLMAKFDKRRTNVYGAPAGKHFLIFIDDANLPQKEKYGAQPPLELLRQLLGQGGFYTLTGYPRFNTILDTSLVIGMGLPGGGRSLLSNRFMRFFNYITFPEMSDLSKRDILNTILSAGMQQGGITGEVAAYGQKLVDSTLRIFAKCSKIFLPTPSHVHYSFNMRDVMRVFPQLYKMEAKNGPQHGDARTAVDARGAACVL</sequence>
<evidence type="ECO:0000259" key="5">
    <source>
        <dbReference type="Pfam" id="PF17852"/>
    </source>
</evidence>
<dbReference type="FunFam" id="1.10.8.710:FF:000004">
    <property type="entry name" value="Dynein axonemal heavy chain 6"/>
    <property type="match status" value="1"/>
</dbReference>
<dbReference type="Pfam" id="PF17852">
    <property type="entry name" value="Dynein_AAA_lid"/>
    <property type="match status" value="1"/>
</dbReference>
<dbReference type="PANTHER" id="PTHR45703">
    <property type="entry name" value="DYNEIN HEAVY CHAIN"/>
    <property type="match status" value="1"/>
</dbReference>
<dbReference type="InterPro" id="IPR026983">
    <property type="entry name" value="DHC"/>
</dbReference>
<dbReference type="SUPFAM" id="SSF52540">
    <property type="entry name" value="P-loop containing nucleoside triphosphate hydrolases"/>
    <property type="match status" value="3"/>
</dbReference>
<comment type="similarity">
    <text evidence="1">Belongs to the dynein heavy chain family.</text>
</comment>
<dbReference type="FunFam" id="3.40.50.300:FF:002429">
    <property type="entry name" value="Dynein heavy chain, putative"/>
    <property type="match status" value="1"/>
</dbReference>
<dbReference type="Pfam" id="PF08393">
    <property type="entry name" value="DHC_N2"/>
    <property type="match status" value="1"/>
</dbReference>
<dbReference type="GO" id="GO:0007018">
    <property type="term" value="P:microtubule-based movement"/>
    <property type="evidence" value="ECO:0007669"/>
    <property type="project" value="InterPro"/>
</dbReference>
<dbReference type="InterPro" id="IPR043157">
    <property type="entry name" value="Dynein_AAA1S"/>
</dbReference>
<evidence type="ECO:0000256" key="2">
    <source>
        <dbReference type="SAM" id="Coils"/>
    </source>
</evidence>
<dbReference type="Pfam" id="PF12774">
    <property type="entry name" value="AAA_6"/>
    <property type="match status" value="1"/>
</dbReference>
<dbReference type="GO" id="GO:0005524">
    <property type="term" value="F:ATP binding"/>
    <property type="evidence" value="ECO:0007669"/>
    <property type="project" value="InterPro"/>
</dbReference>
<dbReference type="EMBL" id="ATMH01005427">
    <property type="protein sequence ID" value="EPY27911.1"/>
    <property type="molecule type" value="Genomic_DNA"/>
</dbReference>
<comment type="caution">
    <text evidence="6">The sequence shown here is derived from an EMBL/GenBank/DDBJ whole genome shotgun (WGS) entry which is preliminary data.</text>
</comment>
<dbReference type="InterPro" id="IPR042228">
    <property type="entry name" value="Dynein_linker_3"/>
</dbReference>
<dbReference type="FunFam" id="1.20.140.100:FF:000004">
    <property type="entry name" value="Dynein axonemal heavy chain 6"/>
    <property type="match status" value="1"/>
</dbReference>
<dbReference type="Gene3D" id="1.20.140.100">
    <property type="entry name" value="Dynein heavy chain, N-terminal domain 2"/>
    <property type="match status" value="1"/>
</dbReference>
<dbReference type="Pfam" id="PF12775">
    <property type="entry name" value="AAA_7"/>
    <property type="match status" value="1"/>
</dbReference>
<dbReference type="Proteomes" id="UP000015354">
    <property type="component" value="Unassembled WGS sequence"/>
</dbReference>